<comment type="similarity">
    <text evidence="6">Belongs to the class-II pyridine nucleotide-disulfide oxidoreductase family.</text>
</comment>
<keyword evidence="2 6" id="KW-0274">FAD</keyword>
<dbReference type="InterPro" id="IPR050097">
    <property type="entry name" value="Ferredoxin-NADP_redctase_2"/>
</dbReference>
<keyword evidence="7" id="KW-0521">NADP</keyword>
<evidence type="ECO:0000256" key="7">
    <source>
        <dbReference type="RuleBase" id="RU003881"/>
    </source>
</evidence>
<gene>
    <name evidence="9" type="ORF">C7380_101131</name>
</gene>
<comment type="cofactor">
    <cofactor evidence="7">
        <name>FAD</name>
        <dbReference type="ChEBI" id="CHEBI:57692"/>
    </cofactor>
    <text evidence="7">Binds 1 FAD per subunit.</text>
</comment>
<dbReference type="InterPro" id="IPR008255">
    <property type="entry name" value="Pyr_nucl-diS_OxRdtase_2_AS"/>
</dbReference>
<dbReference type="Proteomes" id="UP000245921">
    <property type="component" value="Unassembled WGS sequence"/>
</dbReference>
<accession>A0AA45C965</accession>
<evidence type="ECO:0000313" key="10">
    <source>
        <dbReference type="Proteomes" id="UP000245921"/>
    </source>
</evidence>
<reference evidence="9 10" key="1">
    <citation type="submission" date="2018-05" db="EMBL/GenBank/DDBJ databases">
        <title>Genomic Encyclopedia of Type Strains, Phase IV (KMG-IV): sequencing the most valuable type-strain genomes for metagenomic binning, comparative biology and taxonomic classification.</title>
        <authorList>
            <person name="Goeker M."/>
        </authorList>
    </citation>
    <scope>NUCLEOTIDE SEQUENCE [LARGE SCALE GENOMIC DNA]</scope>
    <source>
        <strain evidence="9 10">DSM 24906</strain>
    </source>
</reference>
<dbReference type="GO" id="GO:0004791">
    <property type="term" value="F:thioredoxin-disulfide reductase (NADPH) activity"/>
    <property type="evidence" value="ECO:0007669"/>
    <property type="project" value="UniProtKB-UniRule"/>
</dbReference>
<dbReference type="GO" id="GO:0005737">
    <property type="term" value="C:cytoplasm"/>
    <property type="evidence" value="ECO:0007669"/>
    <property type="project" value="InterPro"/>
</dbReference>
<keyword evidence="1 6" id="KW-0285">Flavoprotein</keyword>
<dbReference type="NCBIfam" id="TIGR01292">
    <property type="entry name" value="TRX_reduct"/>
    <property type="match status" value="1"/>
</dbReference>
<dbReference type="PRINTS" id="PR00368">
    <property type="entry name" value="FADPNR"/>
</dbReference>
<keyword evidence="4" id="KW-1015">Disulfide bond</keyword>
<keyword evidence="3 6" id="KW-0560">Oxidoreductase</keyword>
<dbReference type="GO" id="GO:0019430">
    <property type="term" value="P:removal of superoxide radicals"/>
    <property type="evidence" value="ECO:0007669"/>
    <property type="project" value="UniProtKB-UniRule"/>
</dbReference>
<proteinExistence type="inferred from homology"/>
<evidence type="ECO:0000256" key="5">
    <source>
        <dbReference type="ARBA" id="ARBA00023284"/>
    </source>
</evidence>
<comment type="caution">
    <text evidence="9">The sequence shown here is derived from an EMBL/GenBank/DDBJ whole genome shotgun (WGS) entry which is preliminary data.</text>
</comment>
<dbReference type="InterPro" id="IPR036188">
    <property type="entry name" value="FAD/NAD-bd_sf"/>
</dbReference>
<dbReference type="Pfam" id="PF07992">
    <property type="entry name" value="Pyr_redox_2"/>
    <property type="match status" value="1"/>
</dbReference>
<organism evidence="9 10">
    <name type="scientific">Oceanotoga teriensis</name>
    <dbReference type="NCBI Taxonomy" id="515440"/>
    <lineage>
        <taxon>Bacteria</taxon>
        <taxon>Thermotogati</taxon>
        <taxon>Thermotogota</taxon>
        <taxon>Thermotogae</taxon>
        <taxon>Petrotogales</taxon>
        <taxon>Petrotogaceae</taxon>
        <taxon>Oceanotoga</taxon>
    </lineage>
</organism>
<dbReference type="PRINTS" id="PR00469">
    <property type="entry name" value="PNDRDTASEII"/>
</dbReference>
<evidence type="ECO:0000256" key="2">
    <source>
        <dbReference type="ARBA" id="ARBA00022827"/>
    </source>
</evidence>
<dbReference type="AlphaFoldDB" id="A0AA45C965"/>
<sequence>MFFDLGNAGKKDLIKDYYDMIIIGGGPGGISAAIYAVQGGIKPLIIEKTLEGGQMNLTELVENYPGFTSIKGSEISKKMGEHAKHFGVEFHFAQVMDIKLNENEKIIITDDGKTIKTKVLVIASGATPKHLNIKGEEEFNSKGISYCATCDGHFFKNQKVAVIGGGNTAIEEALYLSKIAKEVHVIHRRDKLRADKMLQDRAFNSSNIKFRWNKVVNEFKGDFKLKELELKDTINSELTTEKFDGAFIFIGHKPETSYLKDMLELDDAGYIKTDKNLETSVKGIYAVGDIRDTPLKQIVTAVADGAIVSSHAVRKYFN</sequence>
<evidence type="ECO:0000313" key="9">
    <source>
        <dbReference type="EMBL" id="PWJ96558.1"/>
    </source>
</evidence>
<evidence type="ECO:0000259" key="8">
    <source>
        <dbReference type="Pfam" id="PF07992"/>
    </source>
</evidence>
<evidence type="ECO:0000256" key="6">
    <source>
        <dbReference type="RuleBase" id="RU003880"/>
    </source>
</evidence>
<name>A0AA45C965_9BACT</name>
<dbReference type="PROSITE" id="PS00573">
    <property type="entry name" value="PYRIDINE_REDOX_2"/>
    <property type="match status" value="1"/>
</dbReference>
<protein>
    <recommendedName>
        <fullName evidence="6">Thioredoxin reductase</fullName>
        <ecNumber evidence="6">1.8.1.9</ecNumber>
    </recommendedName>
</protein>
<dbReference type="PANTHER" id="PTHR48105">
    <property type="entry name" value="THIOREDOXIN REDUCTASE 1-RELATED-RELATED"/>
    <property type="match status" value="1"/>
</dbReference>
<dbReference type="InterPro" id="IPR023753">
    <property type="entry name" value="FAD/NAD-binding_dom"/>
</dbReference>
<evidence type="ECO:0000256" key="3">
    <source>
        <dbReference type="ARBA" id="ARBA00023002"/>
    </source>
</evidence>
<dbReference type="RefSeq" id="WP_109603549.1">
    <property type="nucleotide sequence ID" value="NZ_JAMHJO010000010.1"/>
</dbReference>
<feature type="domain" description="FAD/NAD(P)-binding" evidence="8">
    <location>
        <begin position="18"/>
        <end position="305"/>
    </location>
</feature>
<dbReference type="SUPFAM" id="SSF51905">
    <property type="entry name" value="FAD/NAD(P)-binding domain"/>
    <property type="match status" value="1"/>
</dbReference>
<evidence type="ECO:0000256" key="1">
    <source>
        <dbReference type="ARBA" id="ARBA00022630"/>
    </source>
</evidence>
<dbReference type="EC" id="1.8.1.9" evidence="6"/>
<keyword evidence="10" id="KW-1185">Reference proteome</keyword>
<comment type="subunit">
    <text evidence="6">Homodimer.</text>
</comment>
<dbReference type="Gene3D" id="3.50.50.60">
    <property type="entry name" value="FAD/NAD(P)-binding domain"/>
    <property type="match status" value="2"/>
</dbReference>
<dbReference type="InterPro" id="IPR005982">
    <property type="entry name" value="Thioredox_Rdtase"/>
</dbReference>
<evidence type="ECO:0000256" key="4">
    <source>
        <dbReference type="ARBA" id="ARBA00023157"/>
    </source>
</evidence>
<comment type="catalytic activity">
    <reaction evidence="6">
        <text>[thioredoxin]-dithiol + NADP(+) = [thioredoxin]-disulfide + NADPH + H(+)</text>
        <dbReference type="Rhea" id="RHEA:20345"/>
        <dbReference type="Rhea" id="RHEA-COMP:10698"/>
        <dbReference type="Rhea" id="RHEA-COMP:10700"/>
        <dbReference type="ChEBI" id="CHEBI:15378"/>
        <dbReference type="ChEBI" id="CHEBI:29950"/>
        <dbReference type="ChEBI" id="CHEBI:50058"/>
        <dbReference type="ChEBI" id="CHEBI:57783"/>
        <dbReference type="ChEBI" id="CHEBI:58349"/>
        <dbReference type="EC" id="1.8.1.9"/>
    </reaction>
</comment>
<keyword evidence="5 6" id="KW-0676">Redox-active center</keyword>
<dbReference type="EMBL" id="QGGI01000001">
    <property type="protein sequence ID" value="PWJ96558.1"/>
    <property type="molecule type" value="Genomic_DNA"/>
</dbReference>